<dbReference type="PANTHER" id="PTHR30612">
    <property type="entry name" value="SECA INNER MEMBRANE COMPONENT OF SEC PROTEIN SECRETION SYSTEM"/>
    <property type="match status" value="1"/>
</dbReference>
<keyword evidence="2 10" id="KW-1003">Cell membrane</keyword>
<dbReference type="PROSITE" id="PS51196">
    <property type="entry name" value="SECA_MOTOR_DEAD"/>
    <property type="match status" value="1"/>
</dbReference>
<dbReference type="SMART" id="SM00957">
    <property type="entry name" value="SecA_DEAD"/>
    <property type="match status" value="1"/>
</dbReference>
<dbReference type="GO" id="GO:0006605">
    <property type="term" value="P:protein targeting"/>
    <property type="evidence" value="ECO:0007669"/>
    <property type="project" value="UniProtKB-UniRule"/>
</dbReference>
<dbReference type="Gene3D" id="3.40.50.300">
    <property type="entry name" value="P-loop containing nucleotide triphosphate hydrolases"/>
    <property type="match status" value="2"/>
</dbReference>
<dbReference type="AlphaFoldDB" id="A0A1P8WJH4"/>
<dbReference type="GO" id="GO:0005524">
    <property type="term" value="F:ATP binding"/>
    <property type="evidence" value="ECO:0007669"/>
    <property type="project" value="UniProtKB-UniRule"/>
</dbReference>
<protein>
    <recommendedName>
        <fullName evidence="10">Protein translocase subunit SecA</fullName>
        <ecNumber evidence="10">7.4.2.8</ecNumber>
    </recommendedName>
</protein>
<dbReference type="Pfam" id="PF21090">
    <property type="entry name" value="P-loop_SecA"/>
    <property type="match status" value="2"/>
</dbReference>
<dbReference type="InterPro" id="IPR011130">
    <property type="entry name" value="SecA_preprotein_X-link_dom"/>
</dbReference>
<evidence type="ECO:0000259" key="12">
    <source>
        <dbReference type="PROSITE" id="PS51194"/>
    </source>
</evidence>
<keyword evidence="3 10" id="KW-0963">Cytoplasm</keyword>
<dbReference type="InterPro" id="IPR036670">
    <property type="entry name" value="SecA_X-link_sf"/>
</dbReference>
<keyword evidence="9 10" id="KW-0472">Membrane</keyword>
<proteinExistence type="inferred from homology"/>
<evidence type="ECO:0000256" key="2">
    <source>
        <dbReference type="ARBA" id="ARBA00022475"/>
    </source>
</evidence>
<dbReference type="EMBL" id="CP017641">
    <property type="protein sequence ID" value="APZ94209.1"/>
    <property type="molecule type" value="Genomic_DNA"/>
</dbReference>
<comment type="similarity">
    <text evidence="10">Belongs to the SecA family.</text>
</comment>
<evidence type="ECO:0000256" key="4">
    <source>
        <dbReference type="ARBA" id="ARBA00022741"/>
    </source>
</evidence>
<dbReference type="InterPro" id="IPR027417">
    <property type="entry name" value="P-loop_NTPase"/>
</dbReference>
<reference evidence="14 15" key="1">
    <citation type="journal article" date="2016" name="Front. Microbiol.">
        <title>Fuerstia marisgermanicae gen. nov., sp. nov., an Unusual Member of the Phylum Planctomycetes from the German Wadden Sea.</title>
        <authorList>
            <person name="Kohn T."/>
            <person name="Heuer A."/>
            <person name="Jogler M."/>
            <person name="Vollmers J."/>
            <person name="Boedeker C."/>
            <person name="Bunk B."/>
            <person name="Rast P."/>
            <person name="Borchert D."/>
            <person name="Glockner I."/>
            <person name="Freese H.M."/>
            <person name="Klenk H.P."/>
            <person name="Overmann J."/>
            <person name="Kaster A.K."/>
            <person name="Rohde M."/>
            <person name="Wiegand S."/>
            <person name="Jogler C."/>
        </authorList>
    </citation>
    <scope>NUCLEOTIDE SEQUENCE [LARGE SCALE GENOMIC DNA]</scope>
    <source>
        <strain evidence="14 15">NH11</strain>
    </source>
</reference>
<keyword evidence="8 10" id="KW-0811">Translocation</keyword>
<keyword evidence="6 10" id="KW-0653">Protein transport</keyword>
<evidence type="ECO:0000256" key="1">
    <source>
        <dbReference type="ARBA" id="ARBA00022448"/>
    </source>
</evidence>
<dbReference type="KEGG" id="fmr:Fuma_03833"/>
<dbReference type="GO" id="GO:0043952">
    <property type="term" value="P:protein transport by the Sec complex"/>
    <property type="evidence" value="ECO:0007669"/>
    <property type="project" value="TreeGrafter"/>
</dbReference>
<dbReference type="InterPro" id="IPR014001">
    <property type="entry name" value="Helicase_ATP-bd"/>
</dbReference>
<feature type="domain" description="SecA family profile" evidence="13">
    <location>
        <begin position="7"/>
        <end position="598"/>
    </location>
</feature>
<dbReference type="InterPro" id="IPR001650">
    <property type="entry name" value="Helicase_C-like"/>
</dbReference>
<evidence type="ECO:0000313" key="14">
    <source>
        <dbReference type="EMBL" id="APZ94209.1"/>
    </source>
</evidence>
<evidence type="ECO:0000256" key="9">
    <source>
        <dbReference type="ARBA" id="ARBA00023136"/>
    </source>
</evidence>
<evidence type="ECO:0000256" key="8">
    <source>
        <dbReference type="ARBA" id="ARBA00023010"/>
    </source>
</evidence>
<dbReference type="InterPro" id="IPR011115">
    <property type="entry name" value="SecA_DEAD"/>
</dbReference>
<dbReference type="PROSITE" id="PS51194">
    <property type="entry name" value="HELICASE_CTER"/>
    <property type="match status" value="1"/>
</dbReference>
<evidence type="ECO:0000259" key="11">
    <source>
        <dbReference type="PROSITE" id="PS51192"/>
    </source>
</evidence>
<dbReference type="SMART" id="SM00958">
    <property type="entry name" value="SecA_PP_bind"/>
    <property type="match status" value="1"/>
</dbReference>
<dbReference type="Proteomes" id="UP000187735">
    <property type="component" value="Chromosome"/>
</dbReference>
<dbReference type="HAMAP" id="MF_01382">
    <property type="entry name" value="SecA"/>
    <property type="match status" value="1"/>
</dbReference>
<comment type="catalytic activity">
    <reaction evidence="10">
        <text>ATP + H2O + cellular proteinSide 1 = ADP + phosphate + cellular proteinSide 2.</text>
        <dbReference type="EC" id="7.4.2.8"/>
    </reaction>
</comment>
<dbReference type="Pfam" id="PF07517">
    <property type="entry name" value="SecA_DEAD"/>
    <property type="match status" value="1"/>
</dbReference>
<gene>
    <name evidence="10" type="primary">secA</name>
    <name evidence="14" type="ORF">Fuma_03833</name>
</gene>
<dbReference type="EC" id="7.4.2.8" evidence="10"/>
<keyword evidence="5 10" id="KW-0067">ATP-binding</keyword>
<dbReference type="PANTHER" id="PTHR30612:SF0">
    <property type="entry name" value="CHLOROPLAST PROTEIN-TRANSPORTING ATPASE"/>
    <property type="match status" value="1"/>
</dbReference>
<name>A0A1P8WJH4_9PLAN</name>
<dbReference type="CDD" id="cd18803">
    <property type="entry name" value="SF2_C_secA"/>
    <property type="match status" value="1"/>
</dbReference>
<dbReference type="FunFam" id="3.40.50.300:FF:000429">
    <property type="entry name" value="Preprotein translocase subunit SecA"/>
    <property type="match status" value="1"/>
</dbReference>
<evidence type="ECO:0000259" key="13">
    <source>
        <dbReference type="PROSITE" id="PS51196"/>
    </source>
</evidence>
<accession>A0A1P8WJH4</accession>
<feature type="binding site" evidence="10">
    <location>
        <begin position="109"/>
        <end position="113"/>
    </location>
    <ligand>
        <name>ATP</name>
        <dbReference type="ChEBI" id="CHEBI:30616"/>
    </ligand>
</feature>
<dbReference type="PROSITE" id="PS01312">
    <property type="entry name" value="SECA"/>
    <property type="match status" value="1"/>
</dbReference>
<dbReference type="InterPro" id="IPR014018">
    <property type="entry name" value="SecA_motor_DEAD"/>
</dbReference>
<dbReference type="GO" id="GO:0005829">
    <property type="term" value="C:cytosol"/>
    <property type="evidence" value="ECO:0007669"/>
    <property type="project" value="TreeGrafter"/>
</dbReference>
<dbReference type="GO" id="GO:0017038">
    <property type="term" value="P:protein import"/>
    <property type="evidence" value="ECO:0007669"/>
    <property type="project" value="InterPro"/>
</dbReference>
<dbReference type="GO" id="GO:0065002">
    <property type="term" value="P:intracellular protein transmembrane transport"/>
    <property type="evidence" value="ECO:0007669"/>
    <property type="project" value="UniProtKB-UniRule"/>
</dbReference>
<feature type="domain" description="Helicase C-terminal" evidence="12">
    <location>
        <begin position="449"/>
        <end position="598"/>
    </location>
</feature>
<dbReference type="GO" id="GO:0031522">
    <property type="term" value="C:cell envelope Sec protein transport complex"/>
    <property type="evidence" value="ECO:0007669"/>
    <property type="project" value="TreeGrafter"/>
</dbReference>
<dbReference type="SUPFAM" id="SSF81767">
    <property type="entry name" value="Pre-protein crosslinking domain of SecA"/>
    <property type="match status" value="1"/>
</dbReference>
<keyword evidence="1 10" id="KW-0813">Transport</keyword>
<dbReference type="CDD" id="cd17928">
    <property type="entry name" value="DEXDc_SecA"/>
    <property type="match status" value="1"/>
</dbReference>
<dbReference type="InterPro" id="IPR020937">
    <property type="entry name" value="SecA_CS"/>
</dbReference>
<evidence type="ECO:0000256" key="10">
    <source>
        <dbReference type="HAMAP-Rule" id="MF_01382"/>
    </source>
</evidence>
<dbReference type="PRINTS" id="PR00906">
    <property type="entry name" value="SECA"/>
</dbReference>
<dbReference type="Gene3D" id="3.90.1440.10">
    <property type="entry name" value="SecA, preprotein cross-linking domain"/>
    <property type="match status" value="1"/>
</dbReference>
<evidence type="ECO:0000256" key="3">
    <source>
        <dbReference type="ARBA" id="ARBA00022490"/>
    </source>
</evidence>
<keyword evidence="4 10" id="KW-0547">Nucleotide-binding</keyword>
<comment type="subunit">
    <text evidence="10">Monomer and homodimer. Part of the essential Sec protein translocation apparatus which comprises SecA, SecYEG and auxiliary proteins SecDF. Other proteins may also be involved.</text>
</comment>
<dbReference type="GO" id="GO:0008564">
    <property type="term" value="F:protein-exporting ATPase activity"/>
    <property type="evidence" value="ECO:0007669"/>
    <property type="project" value="UniProtKB-EC"/>
</dbReference>
<sequence length="648" mass="73067">MIGASEVYHFSKTAGVAPAARRSRWRAMAKKVIKRSQEMNSLADDELTTAGRKLMWEAKAGTPLDKLLIEAYALVRQSARRVLNMEHFEVQIIGAIALFEGHIAEMQTGEGKTLTATMPSFLRALTGHGCHVITVNDYLAERDCKIMGPVHRKLGLTVGTILEPMEPDERRQNYACDITYATSKEMGFDFLRDRLRMGASPDDGTPSLRKFVRTLGGGEEPVQRGHYFALIDEADSILIDEARTPLIIGLTQPNDPGTVNLFRWSNRATYQLTPREDYVYEPERRSAWLTDAGCRKVVLMAKPSLMNSMDTERIYTQVEKALTAQHAFMKDRDYVIVDEKVMIVDEGTGRVMDGRKWQDGLHQAIEAKELVPITAATGEAARITVQSFFRNYTNLCGMTGTALPARRELKKTYKLKVTKIPTNKKCIRRGKPARVFKTQEAKRAAIAADIEELMQRGQSILVGTPSVEASEALAEILKGHNINAKILNARYHEQEAEIVKQAGGPGKVTIATNMAGRGTDIILDDVVKKSGGLHVIATEMHSSKRIDRQLVGRAARQGDPGSYQFYLSLEDELLSCREPKEVQRRRKMAIANKSGELSRTWHRYFKKVQRFLEKTHRKQRKSLLKQERLRLEQYENMGLDPYLELTES</sequence>
<feature type="binding site" evidence="10">
    <location>
        <position position="91"/>
    </location>
    <ligand>
        <name>ATP</name>
        <dbReference type="ChEBI" id="CHEBI:30616"/>
    </ligand>
</feature>
<organism evidence="14 15">
    <name type="scientific">Fuerstiella marisgermanici</name>
    <dbReference type="NCBI Taxonomy" id="1891926"/>
    <lineage>
        <taxon>Bacteria</taxon>
        <taxon>Pseudomonadati</taxon>
        <taxon>Planctomycetota</taxon>
        <taxon>Planctomycetia</taxon>
        <taxon>Planctomycetales</taxon>
        <taxon>Planctomycetaceae</taxon>
        <taxon>Fuerstiella</taxon>
    </lineage>
</organism>
<dbReference type="InterPro" id="IPR000185">
    <property type="entry name" value="SecA"/>
</dbReference>
<comment type="function">
    <text evidence="10">Part of the Sec protein translocase complex. Interacts with the SecYEG preprotein conducting channel. Has a central role in coupling the hydrolysis of ATP to the transfer of proteins into and across the cell membrane, serving as an ATP-driven molecular motor driving the stepwise translocation of polypeptide chains across the membrane.</text>
</comment>
<dbReference type="InterPro" id="IPR044722">
    <property type="entry name" value="SecA_SF2_C"/>
</dbReference>
<keyword evidence="7 10" id="KW-1278">Translocase</keyword>
<evidence type="ECO:0000313" key="15">
    <source>
        <dbReference type="Proteomes" id="UP000187735"/>
    </source>
</evidence>
<dbReference type="Pfam" id="PF01043">
    <property type="entry name" value="SecA_PP_bind"/>
    <property type="match status" value="1"/>
</dbReference>
<dbReference type="OrthoDB" id="9805579at2"/>
<dbReference type="STRING" id="1891926.Fuma_03833"/>
<feature type="domain" description="Helicase ATP-binding" evidence="11">
    <location>
        <begin position="93"/>
        <end position="251"/>
    </location>
</feature>
<evidence type="ECO:0000256" key="7">
    <source>
        <dbReference type="ARBA" id="ARBA00022967"/>
    </source>
</evidence>
<dbReference type="GO" id="GO:0005886">
    <property type="term" value="C:plasma membrane"/>
    <property type="evidence" value="ECO:0007669"/>
    <property type="project" value="UniProtKB-SubCell"/>
</dbReference>
<comment type="subcellular location">
    <subcellularLocation>
        <location evidence="10">Cell membrane</location>
        <topology evidence="10">Peripheral membrane protein</topology>
        <orientation evidence="10">Cytoplasmic side</orientation>
    </subcellularLocation>
    <subcellularLocation>
        <location evidence="10">Cytoplasm</location>
    </subcellularLocation>
    <text evidence="10">Distribution is 50-50.</text>
</comment>
<dbReference type="RefSeq" id="WP_077025554.1">
    <property type="nucleotide sequence ID" value="NZ_CP017641.1"/>
</dbReference>
<dbReference type="PROSITE" id="PS51192">
    <property type="entry name" value="HELICASE_ATP_BIND_1"/>
    <property type="match status" value="1"/>
</dbReference>
<dbReference type="SUPFAM" id="SSF52540">
    <property type="entry name" value="P-loop containing nucleoside triphosphate hydrolases"/>
    <property type="match status" value="2"/>
</dbReference>
<keyword evidence="15" id="KW-1185">Reference proteome</keyword>
<evidence type="ECO:0000256" key="5">
    <source>
        <dbReference type="ARBA" id="ARBA00022840"/>
    </source>
</evidence>
<evidence type="ECO:0000256" key="6">
    <source>
        <dbReference type="ARBA" id="ARBA00022927"/>
    </source>
</evidence>
<feature type="binding site" evidence="10">
    <location>
        <position position="520"/>
    </location>
    <ligand>
        <name>ATP</name>
        <dbReference type="ChEBI" id="CHEBI:30616"/>
    </ligand>
</feature>